<name>A0ABR0EW20_ZASCE</name>
<proteinExistence type="predicted"/>
<dbReference type="PANTHER" id="PTHR42060">
    <property type="entry name" value="NHL REPEAT-CONTAINING PROTEIN-RELATED"/>
    <property type="match status" value="1"/>
</dbReference>
<protein>
    <recommendedName>
        <fullName evidence="3">SMP-30/Gluconolactonase/LRE-like region domain-containing protein</fullName>
    </recommendedName>
</protein>
<sequence>MHPSHYILRVLSSAATAQATSLLPVHNITHADVRFENLAVRSNGQILTTTTSPNASLYLVDPLGILPTTLIHTVPNVSSAMGIAESKVEDVFYFASGTINITTPTRRFPDTYSITEIDVRGVSVLPNGTLTNEPRVKRVASLPHAWLPNGVAFASPDSDHLLMADSFAGLVWNINICNGEVGVALNDSTTKGSAPIGQNFTGINGLKVQDGIMYWTSTGASKMFKVPIDDVGRVRDGETPALVTDNLTCDDLVIDCKGNAYVAGPKDVLTRVYPNGEREIVAGTFNSTTSSLVGPSAARFGRLESDRWSLYVTTNGGIDQNVEGTQGIYRIDLGEAA</sequence>
<dbReference type="PANTHER" id="PTHR42060:SF1">
    <property type="entry name" value="NHL REPEAT-CONTAINING PROTEIN"/>
    <property type="match status" value="1"/>
</dbReference>
<dbReference type="InterPro" id="IPR052998">
    <property type="entry name" value="Hetero-Diels-Alderase-like"/>
</dbReference>
<gene>
    <name evidence="1" type="ORF">PRZ48_003428</name>
</gene>
<evidence type="ECO:0008006" key="3">
    <source>
        <dbReference type="Google" id="ProtNLM"/>
    </source>
</evidence>
<evidence type="ECO:0000313" key="1">
    <source>
        <dbReference type="EMBL" id="KAK4505465.1"/>
    </source>
</evidence>
<dbReference type="SUPFAM" id="SSF63829">
    <property type="entry name" value="Calcium-dependent phosphotriesterase"/>
    <property type="match status" value="1"/>
</dbReference>
<accession>A0ABR0EW20</accession>
<dbReference type="Proteomes" id="UP001305779">
    <property type="component" value="Unassembled WGS sequence"/>
</dbReference>
<keyword evidence="2" id="KW-1185">Reference proteome</keyword>
<dbReference type="InterPro" id="IPR011042">
    <property type="entry name" value="6-blade_b-propeller_TolB-like"/>
</dbReference>
<dbReference type="EMBL" id="JAXOVC010000002">
    <property type="protein sequence ID" value="KAK4505465.1"/>
    <property type="molecule type" value="Genomic_DNA"/>
</dbReference>
<organism evidence="1 2">
    <name type="scientific">Zasmidium cellare</name>
    <name type="common">Wine cellar mold</name>
    <name type="synonym">Racodium cellare</name>
    <dbReference type="NCBI Taxonomy" id="395010"/>
    <lineage>
        <taxon>Eukaryota</taxon>
        <taxon>Fungi</taxon>
        <taxon>Dikarya</taxon>
        <taxon>Ascomycota</taxon>
        <taxon>Pezizomycotina</taxon>
        <taxon>Dothideomycetes</taxon>
        <taxon>Dothideomycetidae</taxon>
        <taxon>Mycosphaerellales</taxon>
        <taxon>Mycosphaerellaceae</taxon>
        <taxon>Zasmidium</taxon>
    </lineage>
</organism>
<comment type="caution">
    <text evidence="1">The sequence shown here is derived from an EMBL/GenBank/DDBJ whole genome shotgun (WGS) entry which is preliminary data.</text>
</comment>
<dbReference type="Gene3D" id="2.120.10.30">
    <property type="entry name" value="TolB, C-terminal domain"/>
    <property type="match status" value="1"/>
</dbReference>
<reference evidence="1 2" key="1">
    <citation type="journal article" date="2023" name="G3 (Bethesda)">
        <title>A chromosome-level genome assembly of Zasmidium syzygii isolated from banana leaves.</title>
        <authorList>
            <person name="van Westerhoven A.C."/>
            <person name="Mehrabi R."/>
            <person name="Talebi R."/>
            <person name="Steentjes M.B.F."/>
            <person name="Corcolon B."/>
            <person name="Chong P.A."/>
            <person name="Kema G.H.J."/>
            <person name="Seidl M.F."/>
        </authorList>
    </citation>
    <scope>NUCLEOTIDE SEQUENCE [LARGE SCALE GENOMIC DNA]</scope>
    <source>
        <strain evidence="1 2">P124</strain>
    </source>
</reference>
<evidence type="ECO:0000313" key="2">
    <source>
        <dbReference type="Proteomes" id="UP001305779"/>
    </source>
</evidence>